<dbReference type="GO" id="GO:0009507">
    <property type="term" value="C:chloroplast"/>
    <property type="evidence" value="ECO:0007669"/>
    <property type="project" value="UniProtKB-SubCell"/>
</dbReference>
<dbReference type="Gene3D" id="3.40.50.300">
    <property type="entry name" value="P-loop containing nucleotide triphosphate hydrolases"/>
    <property type="match status" value="1"/>
</dbReference>
<dbReference type="PANTHER" id="PTHR42960">
    <property type="entry name" value="YCF46 PROTEIN"/>
    <property type="match status" value="1"/>
</dbReference>
<dbReference type="InterPro" id="IPR003593">
    <property type="entry name" value="AAA+_ATPase"/>
</dbReference>
<geneLocation type="chloroplast" evidence="9"/>
<dbReference type="SMART" id="SM00382">
    <property type="entry name" value="AAA"/>
    <property type="match status" value="1"/>
</dbReference>
<dbReference type="PANTHER" id="PTHR42960:SF1">
    <property type="entry name" value="YCF46 PROTEIN"/>
    <property type="match status" value="1"/>
</dbReference>
<protein>
    <recommendedName>
        <fullName evidence="7">Uncharacterized AAA domain-containing protein ycf46</fullName>
    </recommendedName>
</protein>
<dbReference type="EMBL" id="MF101451">
    <property type="protein sequence ID" value="ARW68198.1"/>
    <property type="molecule type" value="Genomic_DNA"/>
</dbReference>
<dbReference type="InterPro" id="IPR027417">
    <property type="entry name" value="P-loop_NTPase"/>
</dbReference>
<evidence type="ECO:0000256" key="7">
    <source>
        <dbReference type="ARBA" id="ARBA00040480"/>
    </source>
</evidence>
<dbReference type="Gene3D" id="1.10.8.60">
    <property type="match status" value="1"/>
</dbReference>
<evidence type="ECO:0000313" key="9">
    <source>
        <dbReference type="EMBL" id="ARW68198.1"/>
    </source>
</evidence>
<keyword evidence="2 9" id="KW-0150">Chloroplast</keyword>
<comment type="subcellular location">
    <subcellularLocation>
        <location evidence="1">Plastid</location>
        <location evidence="1">Chloroplast</location>
    </subcellularLocation>
</comment>
<dbReference type="GO" id="GO:0005524">
    <property type="term" value="F:ATP binding"/>
    <property type="evidence" value="ECO:0007669"/>
    <property type="project" value="UniProtKB-KW"/>
</dbReference>
<dbReference type="SUPFAM" id="SSF52540">
    <property type="entry name" value="P-loop containing nucleoside triphosphate hydrolases"/>
    <property type="match status" value="1"/>
</dbReference>
<keyword evidence="5" id="KW-0067">ATP-binding</keyword>
<dbReference type="InterPro" id="IPR052381">
    <property type="entry name" value="AAA_domain_protein"/>
</dbReference>
<name>A0A1Z1MQ69_9FLOR</name>
<organism evidence="9">
    <name type="scientific">Chondria sp.</name>
    <name type="common">in: red algae</name>
    <dbReference type="NCBI Taxonomy" id="1982705"/>
    <lineage>
        <taxon>Eukaryota</taxon>
        <taxon>Rhodophyta</taxon>
        <taxon>Florideophyceae</taxon>
        <taxon>Rhodymeniophycidae</taxon>
        <taxon>Ceramiales</taxon>
        <taxon>Rhodomelaceae</taxon>
        <taxon>Chondrieae</taxon>
        <taxon>Chondria</taxon>
    </lineage>
</organism>
<evidence type="ECO:0000256" key="4">
    <source>
        <dbReference type="ARBA" id="ARBA00022741"/>
    </source>
</evidence>
<dbReference type="AlphaFoldDB" id="A0A1Z1MQ69"/>
<evidence type="ECO:0000256" key="2">
    <source>
        <dbReference type="ARBA" id="ARBA00022528"/>
    </source>
</evidence>
<evidence type="ECO:0000256" key="1">
    <source>
        <dbReference type="ARBA" id="ARBA00004229"/>
    </source>
</evidence>
<keyword evidence="4" id="KW-0547">Nucleotide-binding</keyword>
<dbReference type="Pfam" id="PF00004">
    <property type="entry name" value="AAA"/>
    <property type="match status" value="1"/>
</dbReference>
<dbReference type="InterPro" id="IPR003959">
    <property type="entry name" value="ATPase_AAA_core"/>
</dbReference>
<accession>A0A1Z1MQ69</accession>
<evidence type="ECO:0000256" key="5">
    <source>
        <dbReference type="ARBA" id="ARBA00022840"/>
    </source>
</evidence>
<evidence type="ECO:0000256" key="3">
    <source>
        <dbReference type="ARBA" id="ARBA00022640"/>
    </source>
</evidence>
<dbReference type="GO" id="GO:0016887">
    <property type="term" value="F:ATP hydrolysis activity"/>
    <property type="evidence" value="ECO:0007669"/>
    <property type="project" value="InterPro"/>
</dbReference>
<comment type="similarity">
    <text evidence="6">Belongs to the AAA ATPase family. Highly divergent.</text>
</comment>
<keyword evidence="3 9" id="KW-0934">Plastid</keyword>
<evidence type="ECO:0000259" key="8">
    <source>
        <dbReference type="SMART" id="SM00382"/>
    </source>
</evidence>
<reference evidence="9" key="1">
    <citation type="journal article" date="2017" name="J. Phycol.">
        <title>Analysis of chloroplast genomes and a supermatrix inform reclassification of the Rhodomelaceae (Rhodophyta).</title>
        <authorList>
            <person name="Diaz-Tapia P."/>
            <person name="Maggs C.A."/>
            <person name="West J.A."/>
            <person name="Verbruggen H."/>
        </authorList>
    </citation>
    <scope>NUCLEOTIDE SEQUENCE</scope>
    <source>
        <strain evidence="9">PD1582</strain>
    </source>
</reference>
<feature type="domain" description="AAA+ ATPase" evidence="8">
    <location>
        <begin position="256"/>
        <end position="391"/>
    </location>
</feature>
<gene>
    <name evidence="9" type="primary">ycf46</name>
</gene>
<proteinExistence type="inferred from homology"/>
<evidence type="ECO:0000256" key="6">
    <source>
        <dbReference type="ARBA" id="ARBA00038088"/>
    </source>
</evidence>
<sequence length="487" mass="57232">MNFENEIILLLSSNNFIIYIQTEEEERLEYILKNIGKKKFNQKIHSWNFIEGYTDNPNQIDNSKKNPLKALQIISENFYNNITIFFLKDFYQFINDISISRQLKNTYQWLRKNNKYIIISGIDQIIPHTLKEYITYIKLPLPNKKEIKNEVKRFIKISNINQINLIEYICNTYIGCTINKIRKSISELAINELSETKITQYIIQEKKKFIEQVDILEFSYHRSKIIDIGGLINLKNWLKIRYAQFTKEATFYGLQRLRGIILVGIQGTGKSLSAKVIAMEWKLPLLKLDISKGFEGILGESENKIKKVTEICEAIAPCILWIDEIDKIFTQNISSNDSGTTARVTSLFLTWLSERNTDVFIVATANNIRNLPIEMLRKGRFDEIFFVDLPNLKERMNIFRIHLQKIRPLTWYKYNIFYLSKISKKFSGAEIEQSIQEGMYKGFYEKREFTTEDIATSINDIIPLAKTEEEKIMKLRNWGYSGKVRIA</sequence>